<evidence type="ECO:0000256" key="1">
    <source>
        <dbReference type="SAM" id="Phobius"/>
    </source>
</evidence>
<keyword evidence="1" id="KW-0472">Membrane</keyword>
<dbReference type="Proteomes" id="UP000474104">
    <property type="component" value="Unassembled WGS sequence"/>
</dbReference>
<name>A0A9X5C9Z1_9FIRM</name>
<comment type="caution">
    <text evidence="2">The sequence shown here is derived from an EMBL/GenBank/DDBJ whole genome shotgun (WGS) entry which is preliminary data.</text>
</comment>
<proteinExistence type="predicted"/>
<feature type="transmembrane region" description="Helical" evidence="1">
    <location>
        <begin position="246"/>
        <end position="263"/>
    </location>
</feature>
<evidence type="ECO:0000313" key="3">
    <source>
        <dbReference type="Proteomes" id="UP000474104"/>
    </source>
</evidence>
<feature type="transmembrane region" description="Helical" evidence="1">
    <location>
        <begin position="12"/>
        <end position="29"/>
    </location>
</feature>
<feature type="transmembrane region" description="Helical" evidence="1">
    <location>
        <begin position="198"/>
        <end position="226"/>
    </location>
</feature>
<feature type="non-terminal residue" evidence="2">
    <location>
        <position position="349"/>
    </location>
</feature>
<keyword evidence="1" id="KW-1133">Transmembrane helix</keyword>
<feature type="transmembrane region" description="Helical" evidence="1">
    <location>
        <begin position="67"/>
        <end position="83"/>
    </location>
</feature>
<dbReference type="EMBL" id="VIRB01000061">
    <property type="protein sequence ID" value="NDO68847.1"/>
    <property type="molecule type" value="Genomic_DNA"/>
</dbReference>
<gene>
    <name evidence="2" type="ORF">FMM80_09195</name>
</gene>
<accession>A0A9X5C9Z1</accession>
<feature type="transmembrane region" description="Helical" evidence="1">
    <location>
        <begin position="41"/>
        <end position="60"/>
    </location>
</feature>
<dbReference type="NCBIfam" id="TIGR04370">
    <property type="entry name" value="glyco_rpt_poly"/>
    <property type="match status" value="1"/>
</dbReference>
<organism evidence="2 3">
    <name type="scientific">Schaedlerella arabinosiphila</name>
    <dbReference type="NCBI Taxonomy" id="2044587"/>
    <lineage>
        <taxon>Bacteria</taxon>
        <taxon>Bacillati</taxon>
        <taxon>Bacillota</taxon>
        <taxon>Clostridia</taxon>
        <taxon>Lachnospirales</taxon>
        <taxon>Lachnospiraceae</taxon>
        <taxon>Schaedlerella</taxon>
    </lineage>
</organism>
<feature type="transmembrane region" description="Helical" evidence="1">
    <location>
        <begin position="95"/>
        <end position="112"/>
    </location>
</feature>
<evidence type="ECO:0000313" key="2">
    <source>
        <dbReference type="EMBL" id="NDO68847.1"/>
    </source>
</evidence>
<reference evidence="2 3" key="1">
    <citation type="submission" date="2019-07" db="EMBL/GenBank/DDBJ databases">
        <title>Draft genome sequences of 15 bacterial species constituting the stable defined intestinal microbiota of the GM15 gnotobiotic mouse model.</title>
        <authorList>
            <person name="Elie C."/>
            <person name="Mathieu A."/>
            <person name="Saliou A."/>
            <person name="Darnaud M."/>
            <person name="Leulier F."/>
            <person name="Tamellini A."/>
        </authorList>
    </citation>
    <scope>NUCLEOTIDE SEQUENCE [LARGE SCALE GENOMIC DNA]</scope>
    <source>
        <strain evidence="3">ASF 502</strain>
    </source>
</reference>
<dbReference type="AlphaFoldDB" id="A0A9X5C9Z1"/>
<feature type="transmembrane region" description="Helical" evidence="1">
    <location>
        <begin position="169"/>
        <end position="186"/>
    </location>
</feature>
<keyword evidence="1" id="KW-0812">Transmembrane</keyword>
<sequence>MISIKSKAIKIFLFGLFFELSIFMLYCFFLKETCMSQSDFFLIMLSSIFTSGAMSNISTVGIKADNLFFLVFYGIVYLNQFDISQYQLPKDTQDFYYLSIGPILFGFFLRLSESRKKNRIDQYNEGGRKKSNGWKYIAIAYIVIMGYLYSKTGIRFFSGGFYSGQETDYIVPGLSGISYILSYMLLMQTPNMQRKEKILIVGMLVMTQGVFGVHRGEMMRIFIYIFISYMCSKKENLINKKNISKIIVVLLVLVIFFGVVGNYRQNTIYEAENAITTFSITKKIKSRIDSSIINWIYAYTAINIDVLKASISMIPSNKNVKIEFVFLPLDRLINGNSSVEEYYSRIDFG</sequence>
<protein>
    <submittedName>
        <fullName evidence="2">Oligosaccharide repeat unit polymerase</fullName>
    </submittedName>
</protein>
<feature type="transmembrane region" description="Helical" evidence="1">
    <location>
        <begin position="133"/>
        <end position="149"/>
    </location>
</feature>